<comment type="caution">
    <text evidence="2">The sequence shown here is derived from an EMBL/GenBank/DDBJ whole genome shotgun (WGS) entry which is preliminary data.</text>
</comment>
<protein>
    <submittedName>
        <fullName evidence="2">Uncharacterized protein</fullName>
    </submittedName>
</protein>
<proteinExistence type="predicted"/>
<dbReference type="Proteomes" id="UP001521785">
    <property type="component" value="Unassembled WGS sequence"/>
</dbReference>
<feature type="compositionally biased region" description="Basic and acidic residues" evidence="1">
    <location>
        <begin position="216"/>
        <end position="227"/>
    </location>
</feature>
<reference evidence="2 3" key="1">
    <citation type="submission" date="2024-02" db="EMBL/GenBank/DDBJ databases">
        <title>De novo assembly and annotation of 12 fungi associated with fruit tree decline syndrome in Ontario, Canada.</title>
        <authorList>
            <person name="Sulman M."/>
            <person name="Ellouze W."/>
            <person name="Ilyukhin E."/>
        </authorList>
    </citation>
    <scope>NUCLEOTIDE SEQUENCE [LARGE SCALE GENOMIC DNA]</scope>
    <source>
        <strain evidence="2 3">M42-189</strain>
    </source>
</reference>
<gene>
    <name evidence="2" type="ORF">SLS60_011927</name>
</gene>
<keyword evidence="3" id="KW-1185">Reference proteome</keyword>
<organism evidence="2 3">
    <name type="scientific">Paraconiothyrium brasiliense</name>
    <dbReference type="NCBI Taxonomy" id="300254"/>
    <lineage>
        <taxon>Eukaryota</taxon>
        <taxon>Fungi</taxon>
        <taxon>Dikarya</taxon>
        <taxon>Ascomycota</taxon>
        <taxon>Pezizomycotina</taxon>
        <taxon>Dothideomycetes</taxon>
        <taxon>Pleosporomycetidae</taxon>
        <taxon>Pleosporales</taxon>
        <taxon>Massarineae</taxon>
        <taxon>Didymosphaeriaceae</taxon>
        <taxon>Paraconiothyrium</taxon>
    </lineage>
</organism>
<feature type="compositionally biased region" description="Polar residues" evidence="1">
    <location>
        <begin position="187"/>
        <end position="197"/>
    </location>
</feature>
<evidence type="ECO:0000256" key="1">
    <source>
        <dbReference type="SAM" id="MobiDB-lite"/>
    </source>
</evidence>
<dbReference type="EMBL" id="JAKJXO020000025">
    <property type="protein sequence ID" value="KAL1591535.1"/>
    <property type="molecule type" value="Genomic_DNA"/>
</dbReference>
<feature type="region of interest" description="Disordered" evidence="1">
    <location>
        <begin position="183"/>
        <end position="227"/>
    </location>
</feature>
<name>A0ABR3QHA1_9PLEO</name>
<evidence type="ECO:0000313" key="2">
    <source>
        <dbReference type="EMBL" id="KAL1591535.1"/>
    </source>
</evidence>
<sequence>MASILTINQDELKQRSIRMALYLQLRAKTNELQNGSVFFSSTPAMCPTDLEYTNTDEKLQDAAKQLGGVSSSLELARQMLQCSWSAVTLLRKELRENREANDALLQSYETLDSEHQDLRRMYGDLSQDFNQLQAIANYYQDYVGQVEIREKRLAEEKQLMRAAHEEALVVAADRISALERALGDPNLSDSTIGSTSPTKGGQRGGRRPKKRTRKAARTESTRAGEPV</sequence>
<feature type="compositionally biased region" description="Basic residues" evidence="1">
    <location>
        <begin position="204"/>
        <end position="215"/>
    </location>
</feature>
<evidence type="ECO:0000313" key="3">
    <source>
        <dbReference type="Proteomes" id="UP001521785"/>
    </source>
</evidence>
<accession>A0ABR3QHA1</accession>